<dbReference type="InterPro" id="IPR001296">
    <property type="entry name" value="Glyco_trans_1"/>
</dbReference>
<proteinExistence type="predicted"/>
<organism evidence="2 3">
    <name type="scientific">Novosphingobium pentaromativorans</name>
    <dbReference type="NCBI Taxonomy" id="205844"/>
    <lineage>
        <taxon>Bacteria</taxon>
        <taxon>Pseudomonadati</taxon>
        <taxon>Pseudomonadota</taxon>
        <taxon>Alphaproteobacteria</taxon>
        <taxon>Sphingomonadales</taxon>
        <taxon>Sphingomonadaceae</taxon>
        <taxon>Novosphingobium</taxon>
    </lineage>
</organism>
<comment type="caution">
    <text evidence="2">The sequence shown here is derived from an EMBL/GenBank/DDBJ whole genome shotgun (WGS) entry which is preliminary data.</text>
</comment>
<evidence type="ECO:0000313" key="3">
    <source>
        <dbReference type="Proteomes" id="UP000249082"/>
    </source>
</evidence>
<accession>A0A2W5P4B3</accession>
<evidence type="ECO:0000259" key="1">
    <source>
        <dbReference type="Pfam" id="PF00534"/>
    </source>
</evidence>
<dbReference type="EMBL" id="QFPX01000001">
    <property type="protein sequence ID" value="PZQ57685.1"/>
    <property type="molecule type" value="Genomic_DNA"/>
</dbReference>
<gene>
    <name evidence="2" type="ORF">DI555_01860</name>
</gene>
<dbReference type="Proteomes" id="UP000249082">
    <property type="component" value="Unassembled WGS sequence"/>
</dbReference>
<protein>
    <recommendedName>
        <fullName evidence="1">Glycosyl transferase family 1 domain-containing protein</fullName>
    </recommendedName>
</protein>
<dbReference type="Gene3D" id="3.40.50.2000">
    <property type="entry name" value="Glycogen Phosphorylase B"/>
    <property type="match status" value="2"/>
</dbReference>
<dbReference type="PANTHER" id="PTHR45947">
    <property type="entry name" value="SULFOQUINOVOSYL TRANSFERASE SQD2"/>
    <property type="match status" value="1"/>
</dbReference>
<feature type="domain" description="Glycosyl transferase family 1" evidence="1">
    <location>
        <begin position="221"/>
        <end position="305"/>
    </location>
</feature>
<dbReference type="PANTHER" id="PTHR45947:SF3">
    <property type="entry name" value="SULFOQUINOVOSYL TRANSFERASE SQD2"/>
    <property type="match status" value="1"/>
</dbReference>
<dbReference type="Pfam" id="PF00534">
    <property type="entry name" value="Glycos_transf_1"/>
    <property type="match status" value="1"/>
</dbReference>
<sequence>MSALPKIHLVNPMLNPSGGSEWRTASLYRQLQGSADLQVWHFREAPSDAFTGIRMKGIDTRRLSFPRGGTLVFIGVYFNISHWIRLARPSRVILTYNTPDPLRLAEKVDLIRKTCGIEPEIVFCSQELADQVPYRGTVEPSLVDLEAFVPVDRSGRDSFRLGRLSRDAPEKHHPEDMDLYRHLDAAGCEIDVLGATPVMQAVPFPSGRVHMRPIGSVKATDFLRSLDCFFYRTSPQWAEPWGRVIIEAMASGLPVVTDRTSGASSVIEHGRNGLLFDTTQEALDLLMRVKAEPELRQSLGDAARATAENLLSDEVRETVKAFYLKPA</sequence>
<evidence type="ECO:0000313" key="2">
    <source>
        <dbReference type="EMBL" id="PZQ57685.1"/>
    </source>
</evidence>
<dbReference type="GO" id="GO:0016757">
    <property type="term" value="F:glycosyltransferase activity"/>
    <property type="evidence" value="ECO:0007669"/>
    <property type="project" value="InterPro"/>
</dbReference>
<dbReference type="InterPro" id="IPR050194">
    <property type="entry name" value="Glycosyltransferase_grp1"/>
</dbReference>
<dbReference type="CDD" id="cd03801">
    <property type="entry name" value="GT4_PimA-like"/>
    <property type="match status" value="1"/>
</dbReference>
<reference evidence="2 3" key="1">
    <citation type="submission" date="2017-08" db="EMBL/GenBank/DDBJ databases">
        <title>Infants hospitalized years apart are colonized by the same room-sourced microbial strains.</title>
        <authorList>
            <person name="Brooks B."/>
            <person name="Olm M.R."/>
            <person name="Firek B.A."/>
            <person name="Baker R."/>
            <person name="Thomas B.C."/>
            <person name="Morowitz M.J."/>
            <person name="Banfield J.F."/>
        </authorList>
    </citation>
    <scope>NUCLEOTIDE SEQUENCE [LARGE SCALE GENOMIC DNA]</scope>
    <source>
        <strain evidence="2">S2_005_002_R2_33</strain>
    </source>
</reference>
<dbReference type="AlphaFoldDB" id="A0A2W5P4B3"/>
<dbReference type="SUPFAM" id="SSF53756">
    <property type="entry name" value="UDP-Glycosyltransferase/glycogen phosphorylase"/>
    <property type="match status" value="1"/>
</dbReference>
<name>A0A2W5P4B3_9SPHN</name>